<dbReference type="EMBL" id="CP061799">
    <property type="protein sequence ID" value="QTA80836.1"/>
    <property type="molecule type" value="Genomic_DNA"/>
</dbReference>
<dbReference type="EC" id="2.7.13.3" evidence="2"/>
<dbReference type="InterPro" id="IPR001789">
    <property type="entry name" value="Sig_transdc_resp-reg_receiver"/>
</dbReference>
<feature type="coiled-coil region" evidence="7">
    <location>
        <begin position="735"/>
        <end position="762"/>
    </location>
</feature>
<dbReference type="SUPFAM" id="SSF55785">
    <property type="entry name" value="PYP-like sensor domain (PAS domain)"/>
    <property type="match status" value="4"/>
</dbReference>
<dbReference type="PROSITE" id="PS50112">
    <property type="entry name" value="PAS"/>
    <property type="match status" value="4"/>
</dbReference>
<dbReference type="AlphaFoldDB" id="A0A975B8F4"/>
<feature type="domain" description="Histidine kinase" evidence="8">
    <location>
        <begin position="771"/>
        <end position="994"/>
    </location>
</feature>
<dbReference type="SUPFAM" id="SSF52172">
    <property type="entry name" value="CheY-like"/>
    <property type="match status" value="1"/>
</dbReference>
<dbReference type="Gene3D" id="3.30.450.20">
    <property type="entry name" value="PAS domain"/>
    <property type="match status" value="4"/>
</dbReference>
<dbReference type="SMART" id="SM00091">
    <property type="entry name" value="PAS"/>
    <property type="match status" value="4"/>
</dbReference>
<feature type="domain" description="PAS" evidence="10">
    <location>
        <begin position="368"/>
        <end position="440"/>
    </location>
</feature>
<organism evidence="12 13">
    <name type="scientific">Desulfonema limicola</name>
    <dbReference type="NCBI Taxonomy" id="45656"/>
    <lineage>
        <taxon>Bacteria</taxon>
        <taxon>Pseudomonadati</taxon>
        <taxon>Thermodesulfobacteriota</taxon>
        <taxon>Desulfobacteria</taxon>
        <taxon>Desulfobacterales</taxon>
        <taxon>Desulfococcaceae</taxon>
        <taxon>Desulfonema</taxon>
    </lineage>
</organism>
<dbReference type="Pfam" id="PF00512">
    <property type="entry name" value="HisKA"/>
    <property type="match status" value="1"/>
</dbReference>
<dbReference type="SMART" id="SM00387">
    <property type="entry name" value="HATPase_c"/>
    <property type="match status" value="1"/>
</dbReference>
<dbReference type="NCBIfam" id="TIGR00229">
    <property type="entry name" value="sensory_box"/>
    <property type="match status" value="4"/>
</dbReference>
<dbReference type="SUPFAM" id="SSF55874">
    <property type="entry name" value="ATPase domain of HSP90 chaperone/DNA topoisomerase II/histidine kinase"/>
    <property type="match status" value="1"/>
</dbReference>
<dbReference type="InterPro" id="IPR003661">
    <property type="entry name" value="HisK_dim/P_dom"/>
</dbReference>
<dbReference type="SMART" id="SM00086">
    <property type="entry name" value="PAC"/>
    <property type="match status" value="3"/>
</dbReference>
<feature type="domain" description="PAC" evidence="11">
    <location>
        <begin position="701"/>
        <end position="751"/>
    </location>
</feature>
<feature type="domain" description="PAS" evidence="10">
    <location>
        <begin position="627"/>
        <end position="676"/>
    </location>
</feature>
<dbReference type="Pfam" id="PF08448">
    <property type="entry name" value="PAS_4"/>
    <property type="match status" value="1"/>
</dbReference>
<dbReference type="GO" id="GO:0000155">
    <property type="term" value="F:phosphorelay sensor kinase activity"/>
    <property type="evidence" value="ECO:0007669"/>
    <property type="project" value="InterPro"/>
</dbReference>
<dbReference type="InterPro" id="IPR035965">
    <property type="entry name" value="PAS-like_dom_sf"/>
</dbReference>
<evidence type="ECO:0000256" key="6">
    <source>
        <dbReference type="PROSITE-ProRule" id="PRU00169"/>
    </source>
</evidence>
<dbReference type="PANTHER" id="PTHR43304">
    <property type="entry name" value="PHYTOCHROME-LIKE PROTEIN CPH1"/>
    <property type="match status" value="1"/>
</dbReference>
<dbReference type="Proteomes" id="UP000663720">
    <property type="component" value="Chromosome"/>
</dbReference>
<dbReference type="Gene3D" id="3.40.50.2300">
    <property type="match status" value="1"/>
</dbReference>
<evidence type="ECO:0000259" key="8">
    <source>
        <dbReference type="PROSITE" id="PS50109"/>
    </source>
</evidence>
<dbReference type="InterPro" id="IPR000014">
    <property type="entry name" value="PAS"/>
</dbReference>
<evidence type="ECO:0000313" key="13">
    <source>
        <dbReference type="Proteomes" id="UP000663720"/>
    </source>
</evidence>
<dbReference type="InterPro" id="IPR036097">
    <property type="entry name" value="HisK_dim/P_sf"/>
</dbReference>
<keyword evidence="7" id="KW-0175">Coiled coil</keyword>
<feature type="domain" description="PAC" evidence="11">
    <location>
        <begin position="313"/>
        <end position="367"/>
    </location>
</feature>
<comment type="catalytic activity">
    <reaction evidence="1">
        <text>ATP + protein L-histidine = ADP + protein N-phospho-L-histidine.</text>
        <dbReference type="EC" id="2.7.13.3"/>
    </reaction>
</comment>
<accession>A0A975B8F4</accession>
<dbReference type="InterPro" id="IPR001610">
    <property type="entry name" value="PAC"/>
</dbReference>
<dbReference type="Pfam" id="PF00072">
    <property type="entry name" value="Response_reg"/>
    <property type="match status" value="1"/>
</dbReference>
<dbReference type="InterPro" id="IPR036890">
    <property type="entry name" value="HATPase_C_sf"/>
</dbReference>
<evidence type="ECO:0000256" key="4">
    <source>
        <dbReference type="ARBA" id="ARBA00022679"/>
    </source>
</evidence>
<dbReference type="InterPro" id="IPR004358">
    <property type="entry name" value="Sig_transdc_His_kin-like_C"/>
</dbReference>
<dbReference type="KEGG" id="dli:dnl_31490"/>
<dbReference type="InterPro" id="IPR003594">
    <property type="entry name" value="HATPase_dom"/>
</dbReference>
<evidence type="ECO:0000256" key="2">
    <source>
        <dbReference type="ARBA" id="ARBA00012438"/>
    </source>
</evidence>
<evidence type="ECO:0000256" key="7">
    <source>
        <dbReference type="SAM" id="Coils"/>
    </source>
</evidence>
<feature type="domain" description="PAS" evidence="10">
    <location>
        <begin position="498"/>
        <end position="570"/>
    </location>
</feature>
<evidence type="ECO:0000256" key="3">
    <source>
        <dbReference type="ARBA" id="ARBA00022553"/>
    </source>
</evidence>
<keyword evidence="5 12" id="KW-0418">Kinase</keyword>
<feature type="modified residue" description="4-aspartylphosphate" evidence="6">
    <location>
        <position position="1066"/>
    </location>
</feature>
<keyword evidence="3 6" id="KW-0597">Phosphoprotein</keyword>
<dbReference type="InterPro" id="IPR013656">
    <property type="entry name" value="PAS_4"/>
</dbReference>
<dbReference type="CDD" id="cd00130">
    <property type="entry name" value="PAS"/>
    <property type="match status" value="4"/>
</dbReference>
<dbReference type="Pfam" id="PF02518">
    <property type="entry name" value="HATPase_c"/>
    <property type="match status" value="1"/>
</dbReference>
<gene>
    <name evidence="12" type="ORF">dnl_31490</name>
</gene>
<dbReference type="InterPro" id="IPR052162">
    <property type="entry name" value="Sensor_kinase/Photoreceptor"/>
</dbReference>
<dbReference type="Gene3D" id="1.10.287.130">
    <property type="match status" value="1"/>
</dbReference>
<proteinExistence type="predicted"/>
<dbReference type="Pfam" id="PF08447">
    <property type="entry name" value="PAS_3"/>
    <property type="match status" value="2"/>
</dbReference>
<sequence>MKDAGQDKFKKLEWMLDETAPLSDNEKDEYVPPYGDVTKLNSCRLIMDSVGGQTLKEIGKNAIKLLDTSAAVYEASGDYAFGMFSSGWCRLMDSASRELCKTDDNQEALSCGRWLCHENCWNDSAKKAIETGRSTDIECVGGIHLYAEPIYAGKRVVGVINIGYGDPPKDPGQLQALADAFRVDSEKLKKIGESYKSRPKFIVDVTKQLLGIFAKLIGKIVEKAETEDTLRTSEEKHRRLFETMSQGVVYHSADGTIISANPAAEKILGLTFEQMQGKTSMDPRWKMILEDGTDIPGTDHPVMIALRTGETVGPVTRGVFHPEKNAYLWLSITAIPLYRSDENIPFQVYAAFEDITERKRAEEKLRKSERELQLTLNATADGIWSWNFKTNELYFSPKYYNMIGYEANEFPANFDNWLNLIHPDDREGALDTANKFLKTKPDLYENEFRLRTKSGDYRWARTVARVVERDENGDVVYMIGNHEDITERKLALDALIEERERFDLAMRSVNDGLWDWNIKTNEIYFSPVWKKLLGYEDHEIKNEFSAWERLTDPKDVKISWGILNEVLAGKRKSFENEFKMLHKDGRWVDILARANVFFDENGKGERCIGTHVDITERKKMEKALRLSEAKFRLAFKTSPDSINLNRQEDGVYIDINNGYTKIMGYHPEEVIGKSSLELNIWKNLQDRKKLLDGLNEKGFVENLEAEFVSKNGDIKYGLMSAIVTEIGGEKVILSITRDITERRQAEAERDKLQDQLIQAQKMESVGRLAGGVAHEFNNMLYVIIGNTEMAMEDIAPDDPLQDILAVIFSAARRSAAITRQLLAFARKQTIAPKVLDLNDTIENMLKMLRQLIGENIDLAWLPGANIRQVRMDPSQIDQILANLCINARDAITDIGKITIETGNMTFDSAYCEKHPGFAAGEFVLLAVSDNGSGMNKETMANLYEPFFTTKDVGKGTGLGLATVYGIVKQNKGFINVYSEPGQGTTFRIYLPQYLAETKSTEKKNSDKIDLNGNETILLVEDEPSILQMTRMMLEKNGYKVITASRPGEAIALAREHAGGINLLMTDVVMPEMNGRDLAGNILSLYPDLKCLFMSGYTENMIAHHGILDENVQFIQKPFSREQLGAKVREVLDEKKS</sequence>
<dbReference type="InterPro" id="IPR013655">
    <property type="entry name" value="PAS_fold_3"/>
</dbReference>
<dbReference type="PROSITE" id="PS50109">
    <property type="entry name" value="HIS_KIN"/>
    <property type="match status" value="1"/>
</dbReference>
<reference evidence="12" key="1">
    <citation type="journal article" date="2021" name="Microb. Physiol.">
        <title>Proteogenomic Insights into the Physiology of Marine, Sulfate-Reducing, Filamentous Desulfonema limicola and Desulfonema magnum.</title>
        <authorList>
            <person name="Schnaars V."/>
            <person name="Wohlbrand L."/>
            <person name="Scheve S."/>
            <person name="Hinrichs C."/>
            <person name="Reinhardt R."/>
            <person name="Rabus R."/>
        </authorList>
    </citation>
    <scope>NUCLEOTIDE SEQUENCE</scope>
    <source>
        <strain evidence="12">5ac10</strain>
    </source>
</reference>
<dbReference type="SUPFAM" id="SSF47384">
    <property type="entry name" value="Homodimeric domain of signal transducing histidine kinase"/>
    <property type="match status" value="1"/>
</dbReference>
<dbReference type="PRINTS" id="PR00344">
    <property type="entry name" value="BCTRLSENSOR"/>
</dbReference>
<dbReference type="PROSITE" id="PS50113">
    <property type="entry name" value="PAC"/>
    <property type="match status" value="4"/>
</dbReference>
<dbReference type="SMART" id="SM00448">
    <property type="entry name" value="REC"/>
    <property type="match status" value="1"/>
</dbReference>
<keyword evidence="4" id="KW-0808">Transferase</keyword>
<evidence type="ECO:0000256" key="5">
    <source>
        <dbReference type="ARBA" id="ARBA00022777"/>
    </source>
</evidence>
<dbReference type="InterPro" id="IPR011006">
    <property type="entry name" value="CheY-like_superfamily"/>
</dbReference>
<dbReference type="PANTHER" id="PTHR43304:SF1">
    <property type="entry name" value="PAC DOMAIN-CONTAINING PROTEIN"/>
    <property type="match status" value="1"/>
</dbReference>
<evidence type="ECO:0000313" key="12">
    <source>
        <dbReference type="EMBL" id="QTA80836.1"/>
    </source>
</evidence>
<feature type="domain" description="PAC" evidence="11">
    <location>
        <begin position="574"/>
        <end position="626"/>
    </location>
</feature>
<evidence type="ECO:0000256" key="1">
    <source>
        <dbReference type="ARBA" id="ARBA00000085"/>
    </source>
</evidence>
<feature type="domain" description="PAC" evidence="11">
    <location>
        <begin position="444"/>
        <end position="497"/>
    </location>
</feature>
<dbReference type="Pfam" id="PF13426">
    <property type="entry name" value="PAS_9"/>
    <property type="match status" value="1"/>
</dbReference>
<protein>
    <recommendedName>
        <fullName evidence="2">histidine kinase</fullName>
        <ecNumber evidence="2">2.7.13.3</ecNumber>
    </recommendedName>
</protein>
<evidence type="ECO:0000259" key="11">
    <source>
        <dbReference type="PROSITE" id="PS50113"/>
    </source>
</evidence>
<dbReference type="RefSeq" id="WP_207692403.1">
    <property type="nucleotide sequence ID" value="NZ_CP061799.1"/>
</dbReference>
<name>A0A975B8F4_9BACT</name>
<evidence type="ECO:0000259" key="10">
    <source>
        <dbReference type="PROSITE" id="PS50112"/>
    </source>
</evidence>
<dbReference type="Gene3D" id="3.30.565.10">
    <property type="entry name" value="Histidine kinase-like ATPase, C-terminal domain"/>
    <property type="match status" value="1"/>
</dbReference>
<dbReference type="CDD" id="cd00082">
    <property type="entry name" value="HisKA"/>
    <property type="match status" value="1"/>
</dbReference>
<feature type="domain" description="PAS" evidence="10">
    <location>
        <begin position="233"/>
        <end position="281"/>
    </location>
</feature>
<keyword evidence="13" id="KW-1185">Reference proteome</keyword>
<dbReference type="InterPro" id="IPR005467">
    <property type="entry name" value="His_kinase_dom"/>
</dbReference>
<dbReference type="PROSITE" id="PS50110">
    <property type="entry name" value="RESPONSE_REGULATORY"/>
    <property type="match status" value="1"/>
</dbReference>
<dbReference type="SMART" id="SM00388">
    <property type="entry name" value="HisKA"/>
    <property type="match status" value="1"/>
</dbReference>
<evidence type="ECO:0000259" key="9">
    <source>
        <dbReference type="PROSITE" id="PS50110"/>
    </source>
</evidence>
<feature type="domain" description="Response regulatory" evidence="9">
    <location>
        <begin position="1015"/>
        <end position="1131"/>
    </location>
</feature>
<dbReference type="InterPro" id="IPR000700">
    <property type="entry name" value="PAS-assoc_C"/>
</dbReference>